<sequence length="966" mass="109177">MRNTTQHRHRCDHLVFCFFISSIFFPVLAMSPGVITTTHSLTRDQTLVSGGDNFELGFFNRSSNWYIGIWYKNIEQRTIVWVANRDSPLRSSSGIFTIGPDDGNLHLLDETGESIWSTNQSRVENTVAELLDTGNVILRQENDKNPENYLWQSFDYPTNTLLPGMKLGWDSKKGLNRYITSWKNLDDPSSGDFSFQLDINGFPEIYLRKKQMILYRSGPWNGLRFSGVPEMKSTFFSFLFVNNPDEVYYSFYLNNQSVYSNWWCNTLASCTDIPGIPPPKAGVHSGFLPNNPQAWSFRDGSAGCFRVNKLNCRDDGFLTLKSVKLPESGTAFVDMEMSLDQCKEMCRKNCSCRGYTNANISRGGTGCVIWAEDLYDMRLYAAAEGGQDFYFRVPASDLGINFASMPQPKNPGYCLGRRPVDTNSSPSKQDESCTVNEVTVTMLDVPENEKHRSAPPSPPPHFVLLHSFIFFPALATSLGLITTTHILTGDQTLVSAGDKFELGFFNSSNDWYIGIWYNNIEQRTIVWVANRDSPLRNSSGILKISADDGNLVLTDETGESFWSSNHSRAENTVAELLDTGNFVLRQENDESPENYLWQSFDYPTDTLLPGMKLGWDTKTGLNRYITSWKSEYDPSSGEFSFKLDTNGFPEIYLRKKQKILYRSGPWNGLRFSGVPEMKSSLFSFLFVNDPDEVFYSFYLNNQSVYSRLVVQHNGELHRRTWIPTTESWSSFWYAPKDLCDQYRECGAYGICDSNASPICKCMKGFLPNNPQAWSFRDGSAGCFRVNKLNCRDDGFLTYNSVKLPDSGTAFVDKEMSLDQCREMCLNNCSCRGYTNANISGIHTGCVIWAEDLYDMRLYAAAEGGQDFYFRVPASDLDRTVGVVGSRDKSDKTKQTIKITGITVSIGVLIIGLVIFFVWKRGKSKNAQGSIIDHRGRRPVDNDSSSSNKQDESCTMNEVTVTMLDGR</sequence>
<feature type="domain" description="Bulb-type lectin" evidence="11">
    <location>
        <begin position="478"/>
        <end position="597"/>
    </location>
</feature>
<feature type="chain" id="PRO_5043820867" description="Non-specific serine/threonine protein kinase" evidence="10">
    <location>
        <begin position="30"/>
        <end position="966"/>
    </location>
</feature>
<evidence type="ECO:0000256" key="1">
    <source>
        <dbReference type="ARBA" id="ARBA00004167"/>
    </source>
</evidence>
<evidence type="ECO:0000313" key="13">
    <source>
        <dbReference type="EMBL" id="KAG8385660.1"/>
    </source>
</evidence>
<dbReference type="FunFam" id="2.90.10.10:FF:000001">
    <property type="entry name" value="G-type lectin S-receptor-like serine/threonine-protein kinase"/>
    <property type="match status" value="2"/>
</dbReference>
<dbReference type="InterPro" id="IPR021820">
    <property type="entry name" value="S-locus_recpt_kinase_C"/>
</dbReference>
<feature type="domain" description="Apple" evidence="12">
    <location>
        <begin position="790"/>
        <end position="872"/>
    </location>
</feature>
<feature type="transmembrane region" description="Helical" evidence="9">
    <location>
        <begin position="898"/>
        <end position="918"/>
    </location>
</feature>
<dbReference type="InterPro" id="IPR003609">
    <property type="entry name" value="Pan_app"/>
</dbReference>
<dbReference type="AlphaFoldDB" id="A0AAV6Y2H5"/>
<dbReference type="Pfam" id="PF08276">
    <property type="entry name" value="PAN_2"/>
    <property type="match status" value="2"/>
</dbReference>
<evidence type="ECO:0000256" key="8">
    <source>
        <dbReference type="SAM" id="MobiDB-lite"/>
    </source>
</evidence>
<dbReference type="Gene3D" id="3.50.4.10">
    <property type="entry name" value="Hepatocyte Growth Factor"/>
    <property type="match status" value="1"/>
</dbReference>
<reference evidence="13" key="1">
    <citation type="submission" date="2019-10" db="EMBL/GenBank/DDBJ databases">
        <authorList>
            <person name="Zhang R."/>
            <person name="Pan Y."/>
            <person name="Wang J."/>
            <person name="Ma R."/>
            <person name="Yu S."/>
        </authorList>
    </citation>
    <scope>NUCLEOTIDE SEQUENCE</scope>
    <source>
        <strain evidence="13">LA-IB0</strain>
        <tissue evidence="13">Leaf</tissue>
    </source>
</reference>
<keyword evidence="6" id="KW-1015">Disulfide bond</keyword>
<proteinExistence type="predicted"/>
<evidence type="ECO:0000259" key="11">
    <source>
        <dbReference type="PROSITE" id="PS50927"/>
    </source>
</evidence>
<dbReference type="CDD" id="cd01098">
    <property type="entry name" value="PAN_AP_plant"/>
    <property type="match status" value="2"/>
</dbReference>
<dbReference type="InterPro" id="IPR000858">
    <property type="entry name" value="S_locus_glycoprot_dom"/>
</dbReference>
<feature type="signal peptide" evidence="10">
    <location>
        <begin position="1"/>
        <end position="29"/>
    </location>
</feature>
<evidence type="ECO:0000313" key="14">
    <source>
        <dbReference type="Proteomes" id="UP000826271"/>
    </source>
</evidence>
<evidence type="ECO:0000256" key="7">
    <source>
        <dbReference type="ARBA" id="ARBA00023180"/>
    </source>
</evidence>
<dbReference type="Pfam" id="PF01453">
    <property type="entry name" value="B_lectin"/>
    <property type="match status" value="2"/>
</dbReference>
<feature type="domain" description="Apple" evidence="12">
    <location>
        <begin position="312"/>
        <end position="394"/>
    </location>
</feature>
<keyword evidence="2 9" id="KW-0812">Transmembrane</keyword>
<dbReference type="Pfam" id="PF11883">
    <property type="entry name" value="DUF3403"/>
    <property type="match status" value="1"/>
</dbReference>
<gene>
    <name evidence="13" type="ORF">BUALT_Bualt03G0068300</name>
</gene>
<dbReference type="InterPro" id="IPR001480">
    <property type="entry name" value="Bulb-type_lectin_dom"/>
</dbReference>
<dbReference type="CDD" id="cd00028">
    <property type="entry name" value="B_lectin"/>
    <property type="match status" value="2"/>
</dbReference>
<name>A0AAV6Y2H5_9LAMI</name>
<evidence type="ECO:0008006" key="15">
    <source>
        <dbReference type="Google" id="ProtNLM"/>
    </source>
</evidence>
<evidence type="ECO:0000256" key="4">
    <source>
        <dbReference type="ARBA" id="ARBA00022989"/>
    </source>
</evidence>
<feature type="domain" description="Bulb-type lectin" evidence="11">
    <location>
        <begin position="32"/>
        <end position="151"/>
    </location>
</feature>
<dbReference type="Gene3D" id="2.90.10.10">
    <property type="entry name" value="Bulb-type lectin domain"/>
    <property type="match status" value="2"/>
</dbReference>
<dbReference type="PROSITE" id="PS50948">
    <property type="entry name" value="PAN"/>
    <property type="match status" value="2"/>
</dbReference>
<comment type="caution">
    <text evidence="13">The sequence shown here is derived from an EMBL/GenBank/DDBJ whole genome shotgun (WGS) entry which is preliminary data.</text>
</comment>
<dbReference type="InterPro" id="IPR036426">
    <property type="entry name" value="Bulb-type_lectin_dom_sf"/>
</dbReference>
<feature type="compositionally biased region" description="Polar residues" evidence="8">
    <location>
        <begin position="941"/>
        <end position="955"/>
    </location>
</feature>
<keyword evidence="5 9" id="KW-0472">Membrane</keyword>
<dbReference type="GO" id="GO:0004674">
    <property type="term" value="F:protein serine/threonine kinase activity"/>
    <property type="evidence" value="ECO:0007669"/>
    <property type="project" value="InterPro"/>
</dbReference>
<dbReference type="SMART" id="SM00108">
    <property type="entry name" value="B_lectin"/>
    <property type="match status" value="2"/>
</dbReference>
<evidence type="ECO:0000256" key="3">
    <source>
        <dbReference type="ARBA" id="ARBA00022729"/>
    </source>
</evidence>
<evidence type="ECO:0000256" key="2">
    <source>
        <dbReference type="ARBA" id="ARBA00022692"/>
    </source>
</evidence>
<dbReference type="PROSITE" id="PS50927">
    <property type="entry name" value="BULB_LECTIN"/>
    <property type="match status" value="2"/>
</dbReference>
<comment type="subcellular location">
    <subcellularLocation>
        <location evidence="1">Membrane</location>
        <topology evidence="1">Single-pass membrane protein</topology>
    </subcellularLocation>
</comment>
<dbReference type="PANTHER" id="PTHR32444:SF89">
    <property type="entry name" value="S GLYCOPROTEIN"/>
    <property type="match status" value="1"/>
</dbReference>
<protein>
    <recommendedName>
        <fullName evidence="15">Non-specific serine/threonine protein kinase</fullName>
    </recommendedName>
</protein>
<keyword evidence="14" id="KW-1185">Reference proteome</keyword>
<feature type="region of interest" description="Disordered" evidence="8">
    <location>
        <begin position="929"/>
        <end position="955"/>
    </location>
</feature>
<dbReference type="EMBL" id="WHWC01000003">
    <property type="protein sequence ID" value="KAG8385660.1"/>
    <property type="molecule type" value="Genomic_DNA"/>
</dbReference>
<evidence type="ECO:0000256" key="10">
    <source>
        <dbReference type="SAM" id="SignalP"/>
    </source>
</evidence>
<dbReference type="PANTHER" id="PTHR32444">
    <property type="entry name" value="BULB-TYPE LECTIN DOMAIN-CONTAINING PROTEIN"/>
    <property type="match status" value="1"/>
</dbReference>
<accession>A0AAV6Y2H5</accession>
<keyword evidence="7" id="KW-0325">Glycoprotein</keyword>
<feature type="compositionally biased region" description="Basic and acidic residues" evidence="8">
    <location>
        <begin position="931"/>
        <end position="940"/>
    </location>
</feature>
<dbReference type="SUPFAM" id="SSF51110">
    <property type="entry name" value="alpha-D-mannose-specific plant lectins"/>
    <property type="match status" value="2"/>
</dbReference>
<dbReference type="Proteomes" id="UP000826271">
    <property type="component" value="Unassembled WGS sequence"/>
</dbReference>
<evidence type="ECO:0000256" key="9">
    <source>
        <dbReference type="SAM" id="Phobius"/>
    </source>
</evidence>
<evidence type="ECO:0000256" key="6">
    <source>
        <dbReference type="ARBA" id="ARBA00023157"/>
    </source>
</evidence>
<evidence type="ECO:0000256" key="5">
    <source>
        <dbReference type="ARBA" id="ARBA00023136"/>
    </source>
</evidence>
<organism evidence="13 14">
    <name type="scientific">Buddleja alternifolia</name>
    <dbReference type="NCBI Taxonomy" id="168488"/>
    <lineage>
        <taxon>Eukaryota</taxon>
        <taxon>Viridiplantae</taxon>
        <taxon>Streptophyta</taxon>
        <taxon>Embryophyta</taxon>
        <taxon>Tracheophyta</taxon>
        <taxon>Spermatophyta</taxon>
        <taxon>Magnoliopsida</taxon>
        <taxon>eudicotyledons</taxon>
        <taxon>Gunneridae</taxon>
        <taxon>Pentapetalae</taxon>
        <taxon>asterids</taxon>
        <taxon>lamiids</taxon>
        <taxon>Lamiales</taxon>
        <taxon>Scrophulariaceae</taxon>
        <taxon>Buddlejeae</taxon>
        <taxon>Buddleja</taxon>
    </lineage>
</organism>
<dbReference type="SMART" id="SM00473">
    <property type="entry name" value="PAN_AP"/>
    <property type="match status" value="2"/>
</dbReference>
<keyword evidence="3 10" id="KW-0732">Signal</keyword>
<dbReference type="GO" id="GO:0016020">
    <property type="term" value="C:membrane"/>
    <property type="evidence" value="ECO:0007669"/>
    <property type="project" value="UniProtKB-SubCell"/>
</dbReference>
<evidence type="ECO:0000259" key="12">
    <source>
        <dbReference type="PROSITE" id="PS50948"/>
    </source>
</evidence>
<keyword evidence="4 9" id="KW-1133">Transmembrane helix</keyword>
<dbReference type="GO" id="GO:0048544">
    <property type="term" value="P:recognition of pollen"/>
    <property type="evidence" value="ECO:0007669"/>
    <property type="project" value="InterPro"/>
</dbReference>
<dbReference type="Pfam" id="PF00954">
    <property type="entry name" value="S_locus_glycop"/>
    <property type="match status" value="2"/>
</dbReference>